<name>W9PIQ7_FUSOX</name>
<gene>
    <name evidence="1" type="ORF">FOVG_11198</name>
</gene>
<sequence length="37" mass="3893">MKPGKAFPGGSSSCPFGVEGLKIKYCGFKCIGLDLKQ</sequence>
<dbReference type="HOGENOM" id="CLU_3351137_0_0_1"/>
<evidence type="ECO:0000313" key="1">
    <source>
        <dbReference type="EMBL" id="EXA39715.1"/>
    </source>
</evidence>
<dbReference type="AlphaFoldDB" id="W9PIQ7"/>
<dbReference type="Proteomes" id="UP000030751">
    <property type="component" value="Unassembled WGS sequence"/>
</dbReference>
<reference evidence="1" key="2">
    <citation type="submission" date="2012-05" db="EMBL/GenBank/DDBJ databases">
        <title>Annotation of the Genome Sequence of Fusarium oxysporum HDV247.</title>
        <authorList>
            <consortium name="The Broad Institute Genomics Platform"/>
            <person name="Ma L.-J."/>
            <person name="Corby-Kistler H."/>
            <person name="Broz K."/>
            <person name="Gale L.R."/>
            <person name="Jonkers W."/>
            <person name="O'Donnell K."/>
            <person name="Ploetz R."/>
            <person name="Steinberg C."/>
            <person name="Schwartz D.C."/>
            <person name="VanEtten H."/>
            <person name="Zhou S."/>
            <person name="Young S.K."/>
            <person name="Zeng Q."/>
            <person name="Gargeya S."/>
            <person name="Fitzgerald M."/>
            <person name="Abouelleil A."/>
            <person name="Alvarado L."/>
            <person name="Chapman S.B."/>
            <person name="Gainer-Dewar J."/>
            <person name="Goldberg J."/>
            <person name="Griggs A."/>
            <person name="Gujja S."/>
            <person name="Hansen M."/>
            <person name="Howarth C."/>
            <person name="Imamovic A."/>
            <person name="Ireland A."/>
            <person name="Larimer J."/>
            <person name="McCowan C."/>
            <person name="Murphy C."/>
            <person name="Pearson M."/>
            <person name="Poon T.W."/>
            <person name="Priest M."/>
            <person name="Roberts A."/>
            <person name="Saif S."/>
            <person name="Shea T."/>
            <person name="Sykes S."/>
            <person name="Wortman J."/>
            <person name="Nusbaum C."/>
            <person name="Birren B."/>
        </authorList>
    </citation>
    <scope>NUCLEOTIDE SEQUENCE</scope>
    <source>
        <strain evidence="1">HDV247</strain>
    </source>
</reference>
<accession>W9PIQ7</accession>
<proteinExistence type="predicted"/>
<organism evidence="1">
    <name type="scientific">Fusarium oxysporum f. sp. pisi HDV247</name>
    <dbReference type="NCBI Taxonomy" id="1080344"/>
    <lineage>
        <taxon>Eukaryota</taxon>
        <taxon>Fungi</taxon>
        <taxon>Dikarya</taxon>
        <taxon>Ascomycota</taxon>
        <taxon>Pezizomycotina</taxon>
        <taxon>Sordariomycetes</taxon>
        <taxon>Hypocreomycetidae</taxon>
        <taxon>Hypocreales</taxon>
        <taxon>Nectriaceae</taxon>
        <taxon>Fusarium</taxon>
        <taxon>Fusarium oxysporum species complex</taxon>
    </lineage>
</organism>
<dbReference type="EMBL" id="JH650974">
    <property type="protein sequence ID" value="EXA39715.1"/>
    <property type="molecule type" value="Genomic_DNA"/>
</dbReference>
<protein>
    <submittedName>
        <fullName evidence="1">Uncharacterized protein</fullName>
    </submittedName>
</protein>
<reference evidence="1" key="1">
    <citation type="submission" date="2011-10" db="EMBL/GenBank/DDBJ databases">
        <title>The Genome Sequence of Fusarium oxysporum HDV247.</title>
        <authorList>
            <consortium name="The Broad Institute Genome Sequencing Platform"/>
            <person name="Ma L.-J."/>
            <person name="Gale L.R."/>
            <person name="Schwartz D.C."/>
            <person name="Zhou S."/>
            <person name="Corby-Kistler H."/>
            <person name="Young S.K."/>
            <person name="Zeng Q."/>
            <person name="Gargeya S."/>
            <person name="Fitzgerald M."/>
            <person name="Haas B."/>
            <person name="Abouelleil A."/>
            <person name="Alvarado L."/>
            <person name="Arachchi H.M."/>
            <person name="Berlin A."/>
            <person name="Brown A."/>
            <person name="Chapman S.B."/>
            <person name="Chen Z."/>
            <person name="Dunbar C."/>
            <person name="Freedman E."/>
            <person name="Gearin G."/>
            <person name="Goldberg J."/>
            <person name="Griggs A."/>
            <person name="Gujja S."/>
            <person name="Heiman D."/>
            <person name="Howarth C."/>
            <person name="Larson L."/>
            <person name="Lui A."/>
            <person name="MacDonald P.J.P."/>
            <person name="Montmayeur A."/>
            <person name="Murphy C."/>
            <person name="Neiman D."/>
            <person name="Pearson M."/>
            <person name="Priest M."/>
            <person name="Roberts A."/>
            <person name="Saif S."/>
            <person name="Shea T."/>
            <person name="Shenoy N."/>
            <person name="Sisk P."/>
            <person name="Stolte C."/>
            <person name="Sykes S."/>
            <person name="Wortman J."/>
            <person name="Nusbaum C."/>
            <person name="Birren B."/>
        </authorList>
    </citation>
    <scope>NUCLEOTIDE SEQUENCE [LARGE SCALE GENOMIC DNA]</scope>
    <source>
        <strain evidence="1">HDV247</strain>
    </source>
</reference>